<name>A0ACC2NWL6_9HYME</name>
<keyword evidence="2" id="KW-1185">Reference proteome</keyword>
<evidence type="ECO:0000313" key="1">
    <source>
        <dbReference type="EMBL" id="KAJ8674996.1"/>
    </source>
</evidence>
<protein>
    <submittedName>
        <fullName evidence="1">Uncharacterized protein</fullName>
    </submittedName>
</protein>
<dbReference type="Proteomes" id="UP001239111">
    <property type="component" value="Chromosome 2"/>
</dbReference>
<accession>A0ACC2NWL6</accession>
<evidence type="ECO:0000313" key="2">
    <source>
        <dbReference type="Proteomes" id="UP001239111"/>
    </source>
</evidence>
<gene>
    <name evidence="1" type="ORF">QAD02_010782</name>
</gene>
<dbReference type="EMBL" id="CM056742">
    <property type="protein sequence ID" value="KAJ8674996.1"/>
    <property type="molecule type" value="Genomic_DNA"/>
</dbReference>
<comment type="caution">
    <text evidence="1">The sequence shown here is derived from an EMBL/GenBank/DDBJ whole genome shotgun (WGS) entry which is preliminary data.</text>
</comment>
<reference evidence="1" key="1">
    <citation type="submission" date="2023-04" db="EMBL/GenBank/DDBJ databases">
        <title>A chromosome-level genome assembly of the parasitoid wasp Eretmocerus hayati.</title>
        <authorList>
            <person name="Zhong Y."/>
            <person name="Liu S."/>
            <person name="Liu Y."/>
        </authorList>
    </citation>
    <scope>NUCLEOTIDE SEQUENCE</scope>
    <source>
        <strain evidence="1">ZJU_SS_LIU_2023</strain>
    </source>
</reference>
<organism evidence="1 2">
    <name type="scientific">Eretmocerus hayati</name>
    <dbReference type="NCBI Taxonomy" id="131215"/>
    <lineage>
        <taxon>Eukaryota</taxon>
        <taxon>Metazoa</taxon>
        <taxon>Ecdysozoa</taxon>
        <taxon>Arthropoda</taxon>
        <taxon>Hexapoda</taxon>
        <taxon>Insecta</taxon>
        <taxon>Pterygota</taxon>
        <taxon>Neoptera</taxon>
        <taxon>Endopterygota</taxon>
        <taxon>Hymenoptera</taxon>
        <taxon>Apocrita</taxon>
        <taxon>Proctotrupomorpha</taxon>
        <taxon>Chalcidoidea</taxon>
        <taxon>Aphelinidae</taxon>
        <taxon>Aphelininae</taxon>
        <taxon>Eretmocerus</taxon>
    </lineage>
</organism>
<sequence>MFYSGLLSGSAGVTDENLCFHFSWLGITNKKEEVNCSSSEFQSIPCIEPTIESSTPPDFLELWDNDREKFTCYLRPGYSCISHKYEFNGALVNSSYFCGKMIQDSSSVIETHCYSQKVGGHDVTACACKSGSSEEQLPCNASRRNVGTWFGIILLVFGFLFDKCGIISNIRTNLRQNLVSALKNRDLSQKFDSTPKSAKQYVYDLLVAEYLWNHNYSYTLSVFASEAPLLVNFSKHMTKETDSDETSSNAQQKLQGDYVCHALETLGIVPEKDKGQSIIRQYAESDLPLLLCILQCVKIASFSNEAGLEKEITETKYMKHQSVQTVENVIALETRKKKIAIAKRKLIQQKSLFEDQLKQKENELKEQTVTIQNQLSVLEKKMEQAKKLMHTYNMKEKQLDEYKHQENLRILQKETELSMKERLLFQEAKRLEQERSSYSQFQGNFKKLQEELSKAKKGVPESQQSCNLSMKDVEIQTEFESFVLARSENNLLSQEKQDLNGLVQAQQSRIDQLSLRVVHLTRKLEETQLRSPNNIGFSPSIIKVVNTNTVISDNSSTEDILQDAKMRLRRLEEESMKADQYYTNFISNSSQ</sequence>
<proteinExistence type="predicted"/>